<evidence type="ECO:0000256" key="1">
    <source>
        <dbReference type="SAM" id="MobiDB-lite"/>
    </source>
</evidence>
<proteinExistence type="predicted"/>
<dbReference type="Proteomes" id="UP001597297">
    <property type="component" value="Unassembled WGS sequence"/>
</dbReference>
<evidence type="ECO:0008006" key="4">
    <source>
        <dbReference type="Google" id="ProtNLM"/>
    </source>
</evidence>
<evidence type="ECO:0000313" key="3">
    <source>
        <dbReference type="Proteomes" id="UP001597297"/>
    </source>
</evidence>
<comment type="caution">
    <text evidence="2">The sequence shown here is derived from an EMBL/GenBank/DDBJ whole genome shotgun (WGS) entry which is preliminary data.</text>
</comment>
<accession>A0ABW5DZ48</accession>
<feature type="compositionally biased region" description="Basic and acidic residues" evidence="1">
    <location>
        <begin position="14"/>
        <end position="24"/>
    </location>
</feature>
<sequence length="40" mass="4632">MILSLFLKSEKRNDNQATLRDKAHSSVSPADQTFRRRNSI</sequence>
<organism evidence="2 3">
    <name type="scientific">Rubritalea spongiae</name>
    <dbReference type="NCBI Taxonomy" id="430797"/>
    <lineage>
        <taxon>Bacteria</taxon>
        <taxon>Pseudomonadati</taxon>
        <taxon>Verrucomicrobiota</taxon>
        <taxon>Verrucomicrobiia</taxon>
        <taxon>Verrucomicrobiales</taxon>
        <taxon>Rubritaleaceae</taxon>
        <taxon>Rubritalea</taxon>
    </lineage>
</organism>
<gene>
    <name evidence="2" type="ORF">ACFSQZ_02830</name>
</gene>
<reference evidence="3" key="1">
    <citation type="journal article" date="2019" name="Int. J. Syst. Evol. Microbiol.">
        <title>The Global Catalogue of Microorganisms (GCM) 10K type strain sequencing project: providing services to taxonomists for standard genome sequencing and annotation.</title>
        <authorList>
            <consortium name="The Broad Institute Genomics Platform"/>
            <consortium name="The Broad Institute Genome Sequencing Center for Infectious Disease"/>
            <person name="Wu L."/>
            <person name="Ma J."/>
        </authorList>
    </citation>
    <scope>NUCLEOTIDE SEQUENCE [LARGE SCALE GENOMIC DNA]</scope>
    <source>
        <strain evidence="3">JCM 16545</strain>
    </source>
</reference>
<keyword evidence="3" id="KW-1185">Reference proteome</keyword>
<evidence type="ECO:0000313" key="2">
    <source>
        <dbReference type="EMBL" id="MFD2275394.1"/>
    </source>
</evidence>
<dbReference type="EMBL" id="JBHUJC010000009">
    <property type="protein sequence ID" value="MFD2275394.1"/>
    <property type="molecule type" value="Genomic_DNA"/>
</dbReference>
<feature type="region of interest" description="Disordered" evidence="1">
    <location>
        <begin position="14"/>
        <end position="40"/>
    </location>
</feature>
<protein>
    <recommendedName>
        <fullName evidence="4">PSRT domain-containing protein</fullName>
    </recommendedName>
</protein>
<name>A0ABW5DZ48_9BACT</name>